<dbReference type="GO" id="GO:0000976">
    <property type="term" value="F:transcription cis-regulatory region binding"/>
    <property type="evidence" value="ECO:0007669"/>
    <property type="project" value="TreeGrafter"/>
</dbReference>
<accession>A0A919Q5V2</accession>
<evidence type="ECO:0000313" key="5">
    <source>
        <dbReference type="Proteomes" id="UP000652354"/>
    </source>
</evidence>
<keyword evidence="3" id="KW-0804">Transcription</keyword>
<dbReference type="GO" id="GO:0003700">
    <property type="term" value="F:DNA-binding transcription factor activity"/>
    <property type="evidence" value="ECO:0007669"/>
    <property type="project" value="TreeGrafter"/>
</dbReference>
<sequence length="207" mass="21499">MRLGRSRRREDGGVSLDAVLDAAVAVLSREPGAPLERIAARAGTDPRQVRALYPSRQALVDATVMRGARRIAHAAVIEDGGPAEQIGLLVARIWEDQAPVAPFTAMWMRSHLRAEVEGALEPVRALLADAIGRGAGPGGLRADLPASSVAWLVEHAVLTCLTGVADGAVAADTGRRLAITHALAAAGLSWDHAGDVATAVEHRVAGA</sequence>
<proteinExistence type="predicted"/>
<dbReference type="InterPro" id="IPR050109">
    <property type="entry name" value="HTH-type_TetR-like_transc_reg"/>
</dbReference>
<evidence type="ECO:0000256" key="1">
    <source>
        <dbReference type="ARBA" id="ARBA00023015"/>
    </source>
</evidence>
<dbReference type="RefSeq" id="WP_203654142.1">
    <property type="nucleotide sequence ID" value="NZ_BONR01000002.1"/>
</dbReference>
<gene>
    <name evidence="4" type="ORF">Dac01nite_11320</name>
</gene>
<keyword evidence="2" id="KW-0238">DNA-binding</keyword>
<dbReference type="Gene3D" id="1.10.357.10">
    <property type="entry name" value="Tetracycline Repressor, domain 2"/>
    <property type="match status" value="1"/>
</dbReference>
<keyword evidence="1" id="KW-0805">Transcription regulation</keyword>
<dbReference type="PANTHER" id="PTHR30055">
    <property type="entry name" value="HTH-TYPE TRANSCRIPTIONAL REGULATOR RUTR"/>
    <property type="match status" value="1"/>
</dbReference>
<name>A0A919Q5V2_9MICO</name>
<evidence type="ECO:0000313" key="4">
    <source>
        <dbReference type="EMBL" id="GIG54380.1"/>
    </source>
</evidence>
<dbReference type="AlphaFoldDB" id="A0A919Q5V2"/>
<dbReference type="PANTHER" id="PTHR30055:SF234">
    <property type="entry name" value="HTH-TYPE TRANSCRIPTIONAL REGULATOR BETI"/>
    <property type="match status" value="1"/>
</dbReference>
<dbReference type="InterPro" id="IPR009057">
    <property type="entry name" value="Homeodomain-like_sf"/>
</dbReference>
<dbReference type="SUPFAM" id="SSF46689">
    <property type="entry name" value="Homeodomain-like"/>
    <property type="match status" value="1"/>
</dbReference>
<dbReference type="EMBL" id="BONR01000002">
    <property type="protein sequence ID" value="GIG54380.1"/>
    <property type="molecule type" value="Genomic_DNA"/>
</dbReference>
<evidence type="ECO:0008006" key="6">
    <source>
        <dbReference type="Google" id="ProtNLM"/>
    </source>
</evidence>
<protein>
    <recommendedName>
        <fullName evidence="6">TetR family transcriptional regulator</fullName>
    </recommendedName>
</protein>
<comment type="caution">
    <text evidence="4">The sequence shown here is derived from an EMBL/GenBank/DDBJ whole genome shotgun (WGS) entry which is preliminary data.</text>
</comment>
<reference evidence="4" key="1">
    <citation type="submission" date="2021-01" db="EMBL/GenBank/DDBJ databases">
        <title>Whole genome shotgun sequence of Demequina activiva NBRC 110675.</title>
        <authorList>
            <person name="Komaki H."/>
            <person name="Tamura T."/>
        </authorList>
    </citation>
    <scope>NUCLEOTIDE SEQUENCE</scope>
    <source>
        <strain evidence="4">NBRC 110675</strain>
    </source>
</reference>
<dbReference type="Proteomes" id="UP000652354">
    <property type="component" value="Unassembled WGS sequence"/>
</dbReference>
<keyword evidence="5" id="KW-1185">Reference proteome</keyword>
<evidence type="ECO:0000256" key="3">
    <source>
        <dbReference type="ARBA" id="ARBA00023163"/>
    </source>
</evidence>
<organism evidence="4 5">
    <name type="scientific">Demequina activiva</name>
    <dbReference type="NCBI Taxonomy" id="1582364"/>
    <lineage>
        <taxon>Bacteria</taxon>
        <taxon>Bacillati</taxon>
        <taxon>Actinomycetota</taxon>
        <taxon>Actinomycetes</taxon>
        <taxon>Micrococcales</taxon>
        <taxon>Demequinaceae</taxon>
        <taxon>Demequina</taxon>
    </lineage>
</organism>
<evidence type="ECO:0000256" key="2">
    <source>
        <dbReference type="ARBA" id="ARBA00023125"/>
    </source>
</evidence>